<evidence type="ECO:0000256" key="1">
    <source>
        <dbReference type="SAM" id="SignalP"/>
    </source>
</evidence>
<proteinExistence type="predicted"/>
<evidence type="ECO:0008006" key="4">
    <source>
        <dbReference type="Google" id="ProtNLM"/>
    </source>
</evidence>
<evidence type="ECO:0000313" key="2">
    <source>
        <dbReference type="EMBL" id="GBP64932.1"/>
    </source>
</evidence>
<feature type="chain" id="PRO_5020036490" description="Secreted protein" evidence="1">
    <location>
        <begin position="19"/>
        <end position="124"/>
    </location>
</feature>
<feature type="signal peptide" evidence="1">
    <location>
        <begin position="1"/>
        <end position="18"/>
    </location>
</feature>
<sequence length="124" mass="13923">MPISLTLSLALSLSLLGGLTVLEWKGRVPFTFYVCLSLALRRANHARGTCLALSAHNVFVFLEETLMGALHPETANRELLPLKPNDAFLTVSVPRTRLIPSRSCTHRQLSLTQKRAFFNDRIRH</sequence>
<keyword evidence="1" id="KW-0732">Signal</keyword>
<keyword evidence="3" id="KW-1185">Reference proteome</keyword>
<dbReference type="AlphaFoldDB" id="A0A4C1XPK3"/>
<organism evidence="2 3">
    <name type="scientific">Eumeta variegata</name>
    <name type="common">Bagworm moth</name>
    <name type="synonym">Eumeta japonica</name>
    <dbReference type="NCBI Taxonomy" id="151549"/>
    <lineage>
        <taxon>Eukaryota</taxon>
        <taxon>Metazoa</taxon>
        <taxon>Ecdysozoa</taxon>
        <taxon>Arthropoda</taxon>
        <taxon>Hexapoda</taxon>
        <taxon>Insecta</taxon>
        <taxon>Pterygota</taxon>
        <taxon>Neoptera</taxon>
        <taxon>Endopterygota</taxon>
        <taxon>Lepidoptera</taxon>
        <taxon>Glossata</taxon>
        <taxon>Ditrysia</taxon>
        <taxon>Tineoidea</taxon>
        <taxon>Psychidae</taxon>
        <taxon>Oiketicinae</taxon>
        <taxon>Eumeta</taxon>
    </lineage>
</organism>
<comment type="caution">
    <text evidence="2">The sequence shown here is derived from an EMBL/GenBank/DDBJ whole genome shotgun (WGS) entry which is preliminary data.</text>
</comment>
<gene>
    <name evidence="2" type="ORF">EVAR_41347_1</name>
</gene>
<evidence type="ECO:0000313" key="3">
    <source>
        <dbReference type="Proteomes" id="UP000299102"/>
    </source>
</evidence>
<dbReference type="EMBL" id="BGZK01000914">
    <property type="protein sequence ID" value="GBP64932.1"/>
    <property type="molecule type" value="Genomic_DNA"/>
</dbReference>
<reference evidence="2 3" key="1">
    <citation type="journal article" date="2019" name="Commun. Biol.">
        <title>The bagworm genome reveals a unique fibroin gene that provides high tensile strength.</title>
        <authorList>
            <person name="Kono N."/>
            <person name="Nakamura H."/>
            <person name="Ohtoshi R."/>
            <person name="Tomita M."/>
            <person name="Numata K."/>
            <person name="Arakawa K."/>
        </authorList>
    </citation>
    <scope>NUCLEOTIDE SEQUENCE [LARGE SCALE GENOMIC DNA]</scope>
</reference>
<name>A0A4C1XPK3_EUMVA</name>
<dbReference type="Proteomes" id="UP000299102">
    <property type="component" value="Unassembled WGS sequence"/>
</dbReference>
<accession>A0A4C1XPK3</accession>
<protein>
    <recommendedName>
        <fullName evidence="4">Secreted protein</fullName>
    </recommendedName>
</protein>